<gene>
    <name evidence="4" type="ORF">OGAPHI_006679</name>
</gene>
<evidence type="ECO:0000313" key="5">
    <source>
        <dbReference type="Proteomes" id="UP000769157"/>
    </source>
</evidence>
<dbReference type="OrthoDB" id="5377273at2759"/>
<reference evidence="4" key="1">
    <citation type="journal article" date="2021" name="Open Biol.">
        <title>Shared evolutionary footprints suggest mitochondrial oxidative damage underlies multiple complex I losses in fungi.</title>
        <authorList>
            <person name="Schikora-Tamarit M.A."/>
            <person name="Marcet-Houben M."/>
            <person name="Nosek J."/>
            <person name="Gabaldon T."/>
        </authorList>
    </citation>
    <scope>NUCLEOTIDE SEQUENCE</scope>
    <source>
        <strain evidence="4">CBS6075</strain>
    </source>
</reference>
<evidence type="ECO:0000313" key="4">
    <source>
        <dbReference type="EMBL" id="KAH3661272.1"/>
    </source>
</evidence>
<reference evidence="4" key="2">
    <citation type="submission" date="2021-01" db="EMBL/GenBank/DDBJ databases">
        <authorList>
            <person name="Schikora-Tamarit M.A."/>
        </authorList>
    </citation>
    <scope>NUCLEOTIDE SEQUENCE</scope>
    <source>
        <strain evidence="4">CBS6075</strain>
    </source>
</reference>
<comment type="caution">
    <text evidence="4">The sequence shown here is derived from an EMBL/GenBank/DDBJ whole genome shotgun (WGS) entry which is preliminary data.</text>
</comment>
<evidence type="ECO:0000256" key="2">
    <source>
        <dbReference type="ARBA" id="ARBA00023136"/>
    </source>
</evidence>
<sequence length="795" mass="87652">MRSIFALPSVEEVFALYALPLRPVDFLRASLCSSEPYDSVNEPRSENVRQLNLEFCRVDECTLDGTVLGADELRKSARLRELSWLTSLGSICELERDFIARRCEWLVNGSWCDGAPGVLVLGKRVDLAGPEVPGLLADEEHHGVDETVESLEKRGQTENRKVQHVRHRVDEDDFHLAHDLQLSVPEFLHGFFVEQLLDVESDLLAGSCGLLRGLIACELGQLGNPCKFRVLVAQVVQVFHVGLGGEVLAVQLGINLNIGEHQHQQHLAHFVHERVAEHLGDHSPALVAHHVHLGADCGVLAHDVVVNRAVDGDDQHGYAVPNDPGQIPHCGERLHVTPADLVGVVVVAGKSERAQYHGDDERKNIDVVSHHKQPTLGVCFGAQCRTEYEQGDVNGKINNHQVCALDAERGEPANCVQEPHVGDRAFGAVFGARRLRHTSHYLTYIWPLVAVWALGSLLNRNSLLSDVEYPNTNVSVVWKLPPDDTPVVTVVRPTNDTPIVSETIDATVFLSTASILHRAGLNLSTSEIRDQAADDSVVTGTDVAGSVTGSATGLALALTIAFSFNSPSTACFPTRSSSWIVLVFTMSVIWSTSAPILAASCSFSLYTVVEVDSSSWCSNFGGRNDLMVTTTCVVSPGRRKIGAKVTHFPNVYSSDRNLRVVRIARVATVDHPKFELDEYLEFTPKIEQDGLWFDTEPSTPLANHLPREQAQQIVDTVNKLLENQYSPLWGPYMVLDTLTFGILRKLRWDKTYADELEQFIEQTNESLRAQNIPVVFVSPRRSGYLSLDALVPTPR</sequence>
<evidence type="ECO:0000256" key="1">
    <source>
        <dbReference type="ARBA" id="ARBA00004370"/>
    </source>
</evidence>
<dbReference type="Proteomes" id="UP000769157">
    <property type="component" value="Unassembled WGS sequence"/>
</dbReference>
<protein>
    <recommendedName>
        <fullName evidence="3">Golgin subfamily A member 7/ERF4 domain-containing protein</fullName>
    </recommendedName>
</protein>
<proteinExistence type="predicted"/>
<keyword evidence="2" id="KW-0472">Membrane</keyword>
<name>A0A9P8NY01_9ASCO</name>
<accession>A0A9P8NY01</accession>
<dbReference type="Pfam" id="PF10256">
    <property type="entry name" value="Erf4"/>
    <property type="match status" value="1"/>
</dbReference>
<keyword evidence="5" id="KW-1185">Reference proteome</keyword>
<organism evidence="4 5">
    <name type="scientific">Ogataea philodendri</name>
    <dbReference type="NCBI Taxonomy" id="1378263"/>
    <lineage>
        <taxon>Eukaryota</taxon>
        <taxon>Fungi</taxon>
        <taxon>Dikarya</taxon>
        <taxon>Ascomycota</taxon>
        <taxon>Saccharomycotina</taxon>
        <taxon>Pichiomycetes</taxon>
        <taxon>Pichiales</taxon>
        <taxon>Pichiaceae</taxon>
        <taxon>Ogataea</taxon>
    </lineage>
</organism>
<dbReference type="GeneID" id="70238643"/>
<dbReference type="RefSeq" id="XP_046058396.1">
    <property type="nucleotide sequence ID" value="XM_046207990.1"/>
</dbReference>
<dbReference type="GO" id="GO:0016020">
    <property type="term" value="C:membrane"/>
    <property type="evidence" value="ECO:0007669"/>
    <property type="project" value="UniProtKB-SubCell"/>
</dbReference>
<feature type="domain" description="Golgin subfamily A member 7/ERF4" evidence="3">
    <location>
        <begin position="693"/>
        <end position="788"/>
    </location>
</feature>
<dbReference type="EMBL" id="JAEUBE010000487">
    <property type="protein sequence ID" value="KAH3661272.1"/>
    <property type="molecule type" value="Genomic_DNA"/>
</dbReference>
<dbReference type="AlphaFoldDB" id="A0A9P8NY01"/>
<comment type="subcellular location">
    <subcellularLocation>
        <location evidence="1">Membrane</location>
    </subcellularLocation>
</comment>
<evidence type="ECO:0000259" key="3">
    <source>
        <dbReference type="Pfam" id="PF10256"/>
    </source>
</evidence>
<dbReference type="InterPro" id="IPR019383">
    <property type="entry name" value="Golgin_A_7/ERF4"/>
</dbReference>